<reference evidence="4" key="1">
    <citation type="submission" date="2020-01" db="EMBL/GenBank/DDBJ databases">
        <authorList>
            <consortium name="DOE Joint Genome Institute"/>
            <person name="Haridas S."/>
            <person name="Albert R."/>
            <person name="Binder M."/>
            <person name="Bloem J."/>
            <person name="Labutti K."/>
            <person name="Salamov A."/>
            <person name="Andreopoulos B."/>
            <person name="Baker S.E."/>
            <person name="Barry K."/>
            <person name="Bills G."/>
            <person name="Bluhm B.H."/>
            <person name="Cannon C."/>
            <person name="Castanera R."/>
            <person name="Culley D.E."/>
            <person name="Daum C."/>
            <person name="Ezra D."/>
            <person name="Gonzalez J.B."/>
            <person name="Henrissat B."/>
            <person name="Kuo A."/>
            <person name="Liang C."/>
            <person name="Lipzen A."/>
            <person name="Lutzoni F."/>
            <person name="Magnuson J."/>
            <person name="Mondo S."/>
            <person name="Nolan M."/>
            <person name="Ohm R."/>
            <person name="Pangilinan J."/>
            <person name="Park H.-J."/>
            <person name="Ramirez L."/>
            <person name="Alfaro M."/>
            <person name="Sun H."/>
            <person name="Tritt A."/>
            <person name="Yoshinaga Y."/>
            <person name="Zwiers L.-H."/>
            <person name="Turgeon B.G."/>
            <person name="Goodwin S.B."/>
            <person name="Spatafora J.W."/>
            <person name="Crous P.W."/>
            <person name="Grigoriev I.V."/>
        </authorList>
    </citation>
    <scope>NUCLEOTIDE SEQUENCE</scope>
    <source>
        <strain evidence="4">CBS 342.82</strain>
    </source>
</reference>
<evidence type="ECO:0000256" key="1">
    <source>
        <dbReference type="SAM" id="Coils"/>
    </source>
</evidence>
<dbReference type="AlphaFoldDB" id="A0A6J3LV92"/>
<keyword evidence="1" id="KW-0175">Coiled coil</keyword>
<reference evidence="4" key="2">
    <citation type="submission" date="2020-04" db="EMBL/GenBank/DDBJ databases">
        <authorList>
            <consortium name="NCBI Genome Project"/>
        </authorList>
    </citation>
    <scope>NUCLEOTIDE SEQUENCE</scope>
    <source>
        <strain evidence="4">CBS 342.82</strain>
    </source>
</reference>
<accession>A0A6J3LV92</accession>
<sequence length="153" mass="17682">MPVDIVRGGPLGLPVHPHVQLVAPGSILRQPQTSHYESGVRAHRDLLIETMKAEREQHHKDAQRLRAERDRLIQDVADLEATCDYWIKMWSECQERFDAAEVERLRWVRREEVYRTLSQNSDGSHAQTSSDIADAKRHGSSFYSESVYSEWQG</sequence>
<feature type="coiled-coil region" evidence="1">
    <location>
        <begin position="48"/>
        <end position="82"/>
    </location>
</feature>
<dbReference type="Proteomes" id="UP000504637">
    <property type="component" value="Unplaced"/>
</dbReference>
<evidence type="ECO:0000313" key="3">
    <source>
        <dbReference type="Proteomes" id="UP000504637"/>
    </source>
</evidence>
<dbReference type="GeneID" id="54363352"/>
<feature type="compositionally biased region" description="Polar residues" evidence="2">
    <location>
        <begin position="118"/>
        <end position="131"/>
    </location>
</feature>
<protein>
    <submittedName>
        <fullName evidence="4">Uncharacterized protein</fullName>
    </submittedName>
</protein>
<evidence type="ECO:0000313" key="4">
    <source>
        <dbReference type="RefSeq" id="XP_033456722.1"/>
    </source>
</evidence>
<evidence type="ECO:0000256" key="2">
    <source>
        <dbReference type="SAM" id="MobiDB-lite"/>
    </source>
</evidence>
<reference evidence="4" key="3">
    <citation type="submission" date="2025-08" db="UniProtKB">
        <authorList>
            <consortium name="RefSeq"/>
        </authorList>
    </citation>
    <scope>IDENTIFICATION</scope>
    <source>
        <strain evidence="4">CBS 342.82</strain>
    </source>
</reference>
<proteinExistence type="predicted"/>
<name>A0A6J3LV92_9PEZI</name>
<feature type="region of interest" description="Disordered" evidence="2">
    <location>
        <begin position="118"/>
        <end position="137"/>
    </location>
</feature>
<organism evidence="4">
    <name type="scientific">Dissoconium aciculare CBS 342.82</name>
    <dbReference type="NCBI Taxonomy" id="1314786"/>
    <lineage>
        <taxon>Eukaryota</taxon>
        <taxon>Fungi</taxon>
        <taxon>Dikarya</taxon>
        <taxon>Ascomycota</taxon>
        <taxon>Pezizomycotina</taxon>
        <taxon>Dothideomycetes</taxon>
        <taxon>Dothideomycetidae</taxon>
        <taxon>Mycosphaerellales</taxon>
        <taxon>Dissoconiaceae</taxon>
        <taxon>Dissoconium</taxon>
    </lineage>
</organism>
<gene>
    <name evidence="4" type="ORF">K489DRAFT_383253</name>
</gene>
<dbReference type="RefSeq" id="XP_033456722.1">
    <property type="nucleotide sequence ID" value="XM_033605552.1"/>
</dbReference>
<keyword evidence="3" id="KW-1185">Reference proteome</keyword>